<feature type="non-terminal residue" evidence="1">
    <location>
        <position position="1"/>
    </location>
</feature>
<evidence type="ECO:0000313" key="1">
    <source>
        <dbReference type="EMBL" id="PJF32976.1"/>
    </source>
</evidence>
<gene>
    <name evidence="1" type="ORF">CUN49_19740</name>
</gene>
<comment type="caution">
    <text evidence="1">The sequence shown here is derived from an EMBL/GenBank/DDBJ whole genome shotgun (WGS) entry which is preliminary data.</text>
</comment>
<name>A0A2M8P616_9CHLR</name>
<organism evidence="1 2">
    <name type="scientific">Candidatus Thermofonsia Clade 1 bacterium</name>
    <dbReference type="NCBI Taxonomy" id="2364210"/>
    <lineage>
        <taxon>Bacteria</taxon>
        <taxon>Bacillati</taxon>
        <taxon>Chloroflexota</taxon>
        <taxon>Candidatus Thermofontia</taxon>
        <taxon>Candidatus Thermofonsia Clade 1</taxon>
    </lineage>
</organism>
<feature type="non-terminal residue" evidence="1">
    <location>
        <position position="81"/>
    </location>
</feature>
<dbReference type="SUPFAM" id="SSF55781">
    <property type="entry name" value="GAF domain-like"/>
    <property type="match status" value="2"/>
</dbReference>
<proteinExistence type="predicted"/>
<dbReference type="AlphaFoldDB" id="A0A2M8P616"/>
<reference evidence="1 2" key="1">
    <citation type="submission" date="2017-11" db="EMBL/GenBank/DDBJ databases">
        <title>Evolution of Phototrophy in the Chloroflexi Phylum Driven by Horizontal Gene Transfer.</title>
        <authorList>
            <person name="Ward L.M."/>
            <person name="Hemp J."/>
            <person name="Shih P.M."/>
            <person name="Mcglynn S.E."/>
            <person name="Fischer W."/>
        </authorList>
    </citation>
    <scope>NUCLEOTIDE SEQUENCE [LARGE SCALE GENOMIC DNA]</scope>
    <source>
        <strain evidence="1">JP3_13</strain>
    </source>
</reference>
<dbReference type="EMBL" id="PGTM01001199">
    <property type="protein sequence ID" value="PJF32976.1"/>
    <property type="molecule type" value="Genomic_DNA"/>
</dbReference>
<sequence length="81" mass="9003">RGSNRLFSQIDQELLLDLAAHAAVAIENARLYQERVVQTRRLQTLVEAGMAVNSTLALQQVLLTIARQILKALEANACFIK</sequence>
<evidence type="ECO:0000313" key="2">
    <source>
        <dbReference type="Proteomes" id="UP000229681"/>
    </source>
</evidence>
<dbReference type="Gene3D" id="3.30.450.40">
    <property type="match status" value="2"/>
</dbReference>
<protein>
    <recommendedName>
        <fullName evidence="3">Histidine kinase</fullName>
    </recommendedName>
</protein>
<dbReference type="Proteomes" id="UP000229681">
    <property type="component" value="Unassembled WGS sequence"/>
</dbReference>
<dbReference type="InterPro" id="IPR029016">
    <property type="entry name" value="GAF-like_dom_sf"/>
</dbReference>
<accession>A0A2M8P616</accession>
<evidence type="ECO:0008006" key="3">
    <source>
        <dbReference type="Google" id="ProtNLM"/>
    </source>
</evidence>